<dbReference type="EMBL" id="JAGSHT010000007">
    <property type="protein sequence ID" value="MBZ2196045.1"/>
    <property type="molecule type" value="Genomic_DNA"/>
</dbReference>
<gene>
    <name evidence="9" type="ORF">KCQ71_07760</name>
</gene>
<feature type="transmembrane region" description="Helical" evidence="7">
    <location>
        <begin position="224"/>
        <end position="244"/>
    </location>
</feature>
<dbReference type="InterPro" id="IPR035906">
    <property type="entry name" value="MetI-like_sf"/>
</dbReference>
<keyword evidence="2 7" id="KW-0813">Transport</keyword>
<dbReference type="RefSeq" id="WP_223404533.1">
    <property type="nucleotide sequence ID" value="NZ_JAGSHT010000007.1"/>
</dbReference>
<feature type="transmembrane region" description="Helical" evidence="7">
    <location>
        <begin position="276"/>
        <end position="296"/>
    </location>
</feature>
<proteinExistence type="inferred from homology"/>
<feature type="domain" description="ABC transmembrane type-1" evidence="8">
    <location>
        <begin position="84"/>
        <end position="297"/>
    </location>
</feature>
<dbReference type="PROSITE" id="PS50928">
    <property type="entry name" value="ABC_TM1"/>
    <property type="match status" value="1"/>
</dbReference>
<sequence>MTSVQTAPLGGLARQPERRRRPRTRVSWWFIVPALVAYGVVVVYPSLSGAYYAFTDWNGGPYPSFIGGANFAELVQDERALASLRNTLVLSVAVVIGQSLLGLVLALALNTAIRSRNLLRTLFFAPMLLPPIAIGVLWQFMYSRGGPIDTVLSGIGLDALVQNWLGDSSVALWSVIVTVVWQHVGLSMVIFLAGLQGVPEELYEAASLNGAGRWRRFWSITRPMIGQATTIVLALTMIGGLKLFDQVFVMTSGGPGYATETLSLLMYREVFVLGHYGYGTAIALVLTMIVAMIAFVQISATRRGEVEA</sequence>
<dbReference type="Proteomes" id="UP000826651">
    <property type="component" value="Unassembled WGS sequence"/>
</dbReference>
<organism evidence="9 10">
    <name type="scientific">Occultella gossypii</name>
    <dbReference type="NCBI Taxonomy" id="2800820"/>
    <lineage>
        <taxon>Bacteria</taxon>
        <taxon>Bacillati</taxon>
        <taxon>Actinomycetota</taxon>
        <taxon>Actinomycetes</taxon>
        <taxon>Micrococcales</taxon>
        <taxon>Ruaniaceae</taxon>
        <taxon>Occultella</taxon>
    </lineage>
</organism>
<evidence type="ECO:0000313" key="9">
    <source>
        <dbReference type="EMBL" id="MBZ2196045.1"/>
    </source>
</evidence>
<comment type="subcellular location">
    <subcellularLocation>
        <location evidence="1 7">Cell membrane</location>
        <topology evidence="1 7">Multi-pass membrane protein</topology>
    </subcellularLocation>
</comment>
<evidence type="ECO:0000256" key="1">
    <source>
        <dbReference type="ARBA" id="ARBA00004651"/>
    </source>
</evidence>
<keyword evidence="10" id="KW-1185">Reference proteome</keyword>
<evidence type="ECO:0000259" key="8">
    <source>
        <dbReference type="PROSITE" id="PS50928"/>
    </source>
</evidence>
<dbReference type="InterPro" id="IPR000515">
    <property type="entry name" value="MetI-like"/>
</dbReference>
<evidence type="ECO:0000256" key="2">
    <source>
        <dbReference type="ARBA" id="ARBA00022448"/>
    </source>
</evidence>
<dbReference type="CDD" id="cd06261">
    <property type="entry name" value="TM_PBP2"/>
    <property type="match status" value="1"/>
</dbReference>
<feature type="transmembrane region" description="Helical" evidence="7">
    <location>
        <begin position="121"/>
        <end position="141"/>
    </location>
</feature>
<name>A0ABS7S8H4_9MICO</name>
<evidence type="ECO:0000313" key="10">
    <source>
        <dbReference type="Proteomes" id="UP000826651"/>
    </source>
</evidence>
<keyword evidence="5 7" id="KW-1133">Transmembrane helix</keyword>
<evidence type="ECO:0000256" key="6">
    <source>
        <dbReference type="ARBA" id="ARBA00023136"/>
    </source>
</evidence>
<dbReference type="InterPro" id="IPR051393">
    <property type="entry name" value="ABC_transporter_permease"/>
</dbReference>
<dbReference type="PANTHER" id="PTHR30193:SF37">
    <property type="entry name" value="INNER MEMBRANE ABC TRANSPORTER PERMEASE PROTEIN YCJO"/>
    <property type="match status" value="1"/>
</dbReference>
<comment type="similarity">
    <text evidence="7">Belongs to the binding-protein-dependent transport system permease family.</text>
</comment>
<dbReference type="PANTHER" id="PTHR30193">
    <property type="entry name" value="ABC TRANSPORTER PERMEASE PROTEIN"/>
    <property type="match status" value="1"/>
</dbReference>
<keyword evidence="3" id="KW-1003">Cell membrane</keyword>
<protein>
    <submittedName>
        <fullName evidence="9">Sugar ABC transporter permease</fullName>
    </submittedName>
</protein>
<reference evidence="9 10" key="1">
    <citation type="submission" date="2021-04" db="EMBL/GenBank/DDBJ databases">
        <title>Ruania sp. nov., isolated from sandy soil of mangrove forest.</title>
        <authorList>
            <person name="Ge X."/>
            <person name="Huang R."/>
            <person name="Liu W."/>
        </authorList>
    </citation>
    <scope>NUCLEOTIDE SEQUENCE [LARGE SCALE GENOMIC DNA]</scope>
    <source>
        <strain evidence="9 10">N2-46</strain>
    </source>
</reference>
<dbReference type="Gene3D" id="1.10.3720.10">
    <property type="entry name" value="MetI-like"/>
    <property type="match status" value="1"/>
</dbReference>
<keyword evidence="6 7" id="KW-0472">Membrane</keyword>
<feature type="transmembrane region" description="Helical" evidence="7">
    <location>
        <begin position="170"/>
        <end position="193"/>
    </location>
</feature>
<evidence type="ECO:0000256" key="3">
    <source>
        <dbReference type="ARBA" id="ARBA00022475"/>
    </source>
</evidence>
<dbReference type="Pfam" id="PF00528">
    <property type="entry name" value="BPD_transp_1"/>
    <property type="match status" value="1"/>
</dbReference>
<accession>A0ABS7S8H4</accession>
<evidence type="ECO:0000256" key="7">
    <source>
        <dbReference type="RuleBase" id="RU363032"/>
    </source>
</evidence>
<evidence type="ECO:0000256" key="4">
    <source>
        <dbReference type="ARBA" id="ARBA00022692"/>
    </source>
</evidence>
<evidence type="ECO:0000256" key="5">
    <source>
        <dbReference type="ARBA" id="ARBA00022989"/>
    </source>
</evidence>
<feature type="transmembrane region" description="Helical" evidence="7">
    <location>
        <begin position="28"/>
        <end position="54"/>
    </location>
</feature>
<dbReference type="SUPFAM" id="SSF161098">
    <property type="entry name" value="MetI-like"/>
    <property type="match status" value="1"/>
</dbReference>
<comment type="caution">
    <text evidence="9">The sequence shown here is derived from an EMBL/GenBank/DDBJ whole genome shotgun (WGS) entry which is preliminary data.</text>
</comment>
<keyword evidence="4 7" id="KW-0812">Transmembrane</keyword>
<feature type="transmembrane region" description="Helical" evidence="7">
    <location>
        <begin position="88"/>
        <end position="109"/>
    </location>
</feature>